<protein>
    <submittedName>
        <fullName evidence="2">Uncharacterized protein</fullName>
    </submittedName>
</protein>
<organism evidence="2 3">
    <name type="scientific">Nephila pilipes</name>
    <name type="common">Giant wood spider</name>
    <name type="synonym">Nephila maculata</name>
    <dbReference type="NCBI Taxonomy" id="299642"/>
    <lineage>
        <taxon>Eukaryota</taxon>
        <taxon>Metazoa</taxon>
        <taxon>Ecdysozoa</taxon>
        <taxon>Arthropoda</taxon>
        <taxon>Chelicerata</taxon>
        <taxon>Arachnida</taxon>
        <taxon>Araneae</taxon>
        <taxon>Araneomorphae</taxon>
        <taxon>Entelegynae</taxon>
        <taxon>Araneoidea</taxon>
        <taxon>Nephilidae</taxon>
        <taxon>Nephila</taxon>
    </lineage>
</organism>
<dbReference type="Proteomes" id="UP000887013">
    <property type="component" value="Unassembled WGS sequence"/>
</dbReference>
<feature type="transmembrane region" description="Helical" evidence="1">
    <location>
        <begin position="137"/>
        <end position="159"/>
    </location>
</feature>
<accession>A0A8X6IR57</accession>
<evidence type="ECO:0000313" key="3">
    <source>
        <dbReference type="Proteomes" id="UP000887013"/>
    </source>
</evidence>
<feature type="transmembrane region" description="Helical" evidence="1">
    <location>
        <begin position="17"/>
        <end position="50"/>
    </location>
</feature>
<feature type="transmembrane region" description="Helical" evidence="1">
    <location>
        <begin position="83"/>
        <end position="116"/>
    </location>
</feature>
<sequence length="201" mass="22697">MAGWLVGRPIALLKQQLVAVIMLVELLLLAIAGYVITYITSSSLLVGWLVGWPRLHLPPLPPPRCRATLATSLLLSLRYDTGYYIHCCCWLLAPAGCWLLAKVIAAGYMATLLAGHYSRHCWLPLAVWRWLRCWRHVIIAAGYTTGWLAWAIGAVAAGWPRHCCCQYAITRQPRHWLPRLRPRSHGHVISPRATKNMCSWK</sequence>
<evidence type="ECO:0000313" key="2">
    <source>
        <dbReference type="EMBL" id="GFS54134.1"/>
    </source>
</evidence>
<proteinExistence type="predicted"/>
<keyword evidence="3" id="KW-1185">Reference proteome</keyword>
<reference evidence="2" key="1">
    <citation type="submission" date="2020-08" db="EMBL/GenBank/DDBJ databases">
        <title>Multicomponent nature underlies the extraordinary mechanical properties of spider dragline silk.</title>
        <authorList>
            <person name="Kono N."/>
            <person name="Nakamura H."/>
            <person name="Mori M."/>
            <person name="Yoshida Y."/>
            <person name="Ohtoshi R."/>
            <person name="Malay A.D."/>
            <person name="Moran D.A.P."/>
            <person name="Tomita M."/>
            <person name="Numata K."/>
            <person name="Arakawa K."/>
        </authorList>
    </citation>
    <scope>NUCLEOTIDE SEQUENCE</scope>
</reference>
<keyword evidence="1" id="KW-1133">Transmembrane helix</keyword>
<name>A0A8X6IR57_NEPPI</name>
<dbReference type="AlphaFoldDB" id="A0A8X6IR57"/>
<comment type="caution">
    <text evidence="2">The sequence shown here is derived from an EMBL/GenBank/DDBJ whole genome shotgun (WGS) entry which is preliminary data.</text>
</comment>
<keyword evidence="1" id="KW-0812">Transmembrane</keyword>
<keyword evidence="1" id="KW-0472">Membrane</keyword>
<evidence type="ECO:0000256" key="1">
    <source>
        <dbReference type="SAM" id="Phobius"/>
    </source>
</evidence>
<gene>
    <name evidence="2" type="ORF">NPIL_651611</name>
</gene>
<dbReference type="EMBL" id="BMAW01046195">
    <property type="protein sequence ID" value="GFS54134.1"/>
    <property type="molecule type" value="Genomic_DNA"/>
</dbReference>